<comment type="caution">
    <text evidence="1">The sequence shown here is derived from an EMBL/GenBank/DDBJ whole genome shotgun (WGS) entry which is preliminary data.</text>
</comment>
<accession>A0ABT2PVM8</accession>
<dbReference type="RefSeq" id="WP_262096274.1">
    <property type="nucleotide sequence ID" value="NZ_JAOEGN010000007.1"/>
</dbReference>
<sequence>MTILSFINQSDLDSYFLNNINSEGFWIQFSKLNEPKLTYEEAVTTAIKYGFIDGQMKRLNENYYIRYFTKRRPKSIWSTKNKKTANYLIETNQMTAAGLKMVEIAKSNGCWEKADLPPDDFSLEEFTIMLKLYPLAIENFLKMSPSVQKTYALSYYVLKTETSRNKRLELIIKRLEKNLKPMDPMTL</sequence>
<dbReference type="EMBL" id="JAOEGN010000007">
    <property type="protein sequence ID" value="MCU0105011.1"/>
    <property type="molecule type" value="Genomic_DNA"/>
</dbReference>
<reference evidence="2" key="1">
    <citation type="submission" date="2023-07" db="EMBL/GenBank/DDBJ databases">
        <title>Novel Mycoplasma species identified in domestic and wild animals.</title>
        <authorList>
            <person name="Volokhov D.V."/>
            <person name="Furtak V.A."/>
            <person name="Zagorodnyaya T.A."/>
        </authorList>
    </citation>
    <scope>NUCLEOTIDE SEQUENCE [LARGE SCALE GENOMIC DNA]</scope>
    <source>
        <strain evidence="2">92-19</strain>
    </source>
</reference>
<dbReference type="Proteomes" id="UP001209076">
    <property type="component" value="Unassembled WGS sequence"/>
</dbReference>
<evidence type="ECO:0000313" key="2">
    <source>
        <dbReference type="Proteomes" id="UP001209076"/>
    </source>
</evidence>
<protein>
    <submittedName>
        <fullName evidence="1">YdeI/OmpD-associated family protein</fullName>
    </submittedName>
</protein>
<proteinExistence type="predicted"/>
<evidence type="ECO:0000313" key="1">
    <source>
        <dbReference type="EMBL" id="MCU0105011.1"/>
    </source>
</evidence>
<name>A0ABT2PVM8_9MOLU</name>
<gene>
    <name evidence="1" type="ORF">N7603_05010</name>
</gene>
<organism evidence="1 2">
    <name type="scientific">Paracholeplasma vituli</name>
    <dbReference type="NCBI Taxonomy" id="69473"/>
    <lineage>
        <taxon>Bacteria</taxon>
        <taxon>Bacillati</taxon>
        <taxon>Mycoplasmatota</taxon>
        <taxon>Mollicutes</taxon>
        <taxon>Acholeplasmatales</taxon>
        <taxon>Acholeplasmataceae</taxon>
        <taxon>Paracholeplasma</taxon>
    </lineage>
</organism>
<keyword evidence="2" id="KW-1185">Reference proteome</keyword>